<dbReference type="GO" id="GO:0000155">
    <property type="term" value="F:phosphorelay sensor kinase activity"/>
    <property type="evidence" value="ECO:0007669"/>
    <property type="project" value="InterPro"/>
</dbReference>
<name>A0A3E0WAM1_9MICO</name>
<dbReference type="InterPro" id="IPR011712">
    <property type="entry name" value="Sig_transdc_His_kin_sub3_dim/P"/>
</dbReference>
<feature type="domain" description="Signal transduction histidine kinase subgroup 3 dimerisation and phosphoacceptor" evidence="6">
    <location>
        <begin position="223"/>
        <end position="288"/>
    </location>
</feature>
<feature type="transmembrane region" description="Helical" evidence="5">
    <location>
        <begin position="153"/>
        <end position="174"/>
    </location>
</feature>
<evidence type="ECO:0000256" key="5">
    <source>
        <dbReference type="SAM" id="Phobius"/>
    </source>
</evidence>
<dbReference type="GO" id="GO:0046983">
    <property type="term" value="F:protein dimerization activity"/>
    <property type="evidence" value="ECO:0007669"/>
    <property type="project" value="InterPro"/>
</dbReference>
<feature type="transmembrane region" description="Helical" evidence="5">
    <location>
        <begin position="126"/>
        <end position="146"/>
    </location>
</feature>
<protein>
    <recommendedName>
        <fullName evidence="6">Signal transduction histidine kinase subgroup 3 dimerisation and phosphoacceptor domain-containing protein</fullName>
    </recommendedName>
</protein>
<keyword evidence="5" id="KW-1133">Transmembrane helix</keyword>
<dbReference type="EMBL" id="NBXE01000023">
    <property type="protein sequence ID" value="RFA26658.1"/>
    <property type="molecule type" value="Genomic_DNA"/>
</dbReference>
<feature type="transmembrane region" description="Helical" evidence="5">
    <location>
        <begin position="87"/>
        <end position="106"/>
    </location>
</feature>
<evidence type="ECO:0000256" key="2">
    <source>
        <dbReference type="ARBA" id="ARBA00022777"/>
    </source>
</evidence>
<evidence type="ECO:0000313" key="7">
    <source>
        <dbReference type="EMBL" id="RFA26658.1"/>
    </source>
</evidence>
<feature type="transmembrane region" description="Helical" evidence="5">
    <location>
        <begin position="61"/>
        <end position="80"/>
    </location>
</feature>
<keyword evidence="5" id="KW-0472">Membrane</keyword>
<accession>A0A3E0WAM1</accession>
<keyword evidence="1" id="KW-0808">Transferase</keyword>
<dbReference type="GO" id="GO:0016020">
    <property type="term" value="C:membrane"/>
    <property type="evidence" value="ECO:0007669"/>
    <property type="project" value="InterPro"/>
</dbReference>
<keyword evidence="5" id="KW-0812">Transmembrane</keyword>
<feature type="compositionally biased region" description="Polar residues" evidence="4">
    <location>
        <begin position="310"/>
        <end position="321"/>
    </location>
</feature>
<keyword evidence="2" id="KW-0418">Kinase</keyword>
<evidence type="ECO:0000259" key="6">
    <source>
        <dbReference type="Pfam" id="PF07730"/>
    </source>
</evidence>
<proteinExistence type="predicted"/>
<feature type="transmembrane region" description="Helical" evidence="5">
    <location>
        <begin position="180"/>
        <end position="198"/>
    </location>
</feature>
<dbReference type="InterPro" id="IPR050482">
    <property type="entry name" value="Sensor_HK_TwoCompSys"/>
</dbReference>
<reference evidence="7 8" key="1">
    <citation type="submission" date="2017-04" db="EMBL/GenBank/DDBJ databases">
        <title>Comparative genome analysis of Subtercola boreus.</title>
        <authorList>
            <person name="Cho Y.-J."/>
            <person name="Cho A."/>
            <person name="Kim O.-S."/>
            <person name="Lee J.-I."/>
        </authorList>
    </citation>
    <scope>NUCLEOTIDE SEQUENCE [LARGE SCALE GENOMIC DNA]</scope>
    <source>
        <strain evidence="7 8">P28004</strain>
    </source>
</reference>
<keyword evidence="3" id="KW-0902">Two-component regulatory system</keyword>
<evidence type="ECO:0000256" key="1">
    <source>
        <dbReference type="ARBA" id="ARBA00022679"/>
    </source>
</evidence>
<feature type="region of interest" description="Disordered" evidence="4">
    <location>
        <begin position="1"/>
        <end position="38"/>
    </location>
</feature>
<comment type="caution">
    <text evidence="7">The sequence shown here is derived from an EMBL/GenBank/DDBJ whole genome shotgun (WGS) entry which is preliminary data.</text>
</comment>
<evidence type="ECO:0000256" key="3">
    <source>
        <dbReference type="ARBA" id="ARBA00023012"/>
    </source>
</evidence>
<gene>
    <name evidence="7" type="ORF">B7R25_09650</name>
</gene>
<evidence type="ECO:0000313" key="8">
    <source>
        <dbReference type="Proteomes" id="UP000257080"/>
    </source>
</evidence>
<dbReference type="PANTHER" id="PTHR24421">
    <property type="entry name" value="NITRATE/NITRITE SENSOR PROTEIN NARX-RELATED"/>
    <property type="match status" value="1"/>
</dbReference>
<sequence>MGSRGAGVEGPATGKAAVHPAPQYPAPQHSTPVPPAPPPALGLLDLDHPVTRFGPPPAVRLWLPVVISFFVQVVPAVMAFDRGDRALGGFLGVLFAVVGPLALIGARRFPGPVVAIATAVSCADLLLTPGSGAPYLALAFAILSAMVRGARNWAVASVATGWVLALVGAILLGIDWHPFRTIATSLGILLVLVIGEIIRTRAERLALFRAAMRKRREDAAQSERERIARELGDVLAHSLSLITVQAGIGLHLLDTEPEQAREALAEIRATSTTALDEVRGVLGFLRSEGGVPGSSATDAAPTLFDDSTFPGDSSSRIRASG</sequence>
<organism evidence="7 8">
    <name type="scientific">Subtercola boreus</name>
    <dbReference type="NCBI Taxonomy" id="120213"/>
    <lineage>
        <taxon>Bacteria</taxon>
        <taxon>Bacillati</taxon>
        <taxon>Actinomycetota</taxon>
        <taxon>Actinomycetes</taxon>
        <taxon>Micrococcales</taxon>
        <taxon>Microbacteriaceae</taxon>
        <taxon>Subtercola</taxon>
    </lineage>
</organism>
<dbReference type="Pfam" id="PF07730">
    <property type="entry name" value="HisKA_3"/>
    <property type="match status" value="1"/>
</dbReference>
<dbReference type="Gene3D" id="1.20.5.1930">
    <property type="match status" value="1"/>
</dbReference>
<dbReference type="Proteomes" id="UP000257080">
    <property type="component" value="Unassembled WGS sequence"/>
</dbReference>
<dbReference type="AlphaFoldDB" id="A0A3E0WAM1"/>
<feature type="region of interest" description="Disordered" evidence="4">
    <location>
        <begin position="289"/>
        <end position="321"/>
    </location>
</feature>
<evidence type="ECO:0000256" key="4">
    <source>
        <dbReference type="SAM" id="MobiDB-lite"/>
    </source>
</evidence>